<reference evidence="3 4" key="1">
    <citation type="submission" date="2018-06" db="EMBL/GenBank/DDBJ databases">
        <authorList>
            <consortium name="Pathogen Informatics"/>
            <person name="Doyle S."/>
        </authorList>
    </citation>
    <scope>NUCLEOTIDE SEQUENCE [LARGE SCALE GENOMIC DNA]</scope>
    <source>
        <strain evidence="3 4">NCTC9381</strain>
    </source>
</reference>
<feature type="transmembrane region" description="Helical" evidence="1">
    <location>
        <begin position="20"/>
        <end position="43"/>
    </location>
</feature>
<evidence type="ECO:0000259" key="2">
    <source>
        <dbReference type="Pfam" id="PF12794"/>
    </source>
</evidence>
<keyword evidence="1" id="KW-0812">Transmembrane</keyword>
<organism evidence="3 4">
    <name type="scientific">Enterobacter agglomerans</name>
    <name type="common">Erwinia herbicola</name>
    <name type="synonym">Pantoea agglomerans</name>
    <dbReference type="NCBI Taxonomy" id="549"/>
    <lineage>
        <taxon>Bacteria</taxon>
        <taxon>Pseudomonadati</taxon>
        <taxon>Pseudomonadota</taxon>
        <taxon>Gammaproteobacteria</taxon>
        <taxon>Enterobacterales</taxon>
        <taxon>Erwiniaceae</taxon>
        <taxon>Pantoea</taxon>
        <taxon>Pantoea agglomerans group</taxon>
    </lineage>
</organism>
<keyword evidence="1" id="KW-1133">Transmembrane helix</keyword>
<accession>A0A379AAC7</accession>
<gene>
    <name evidence="3" type="ORF">NCTC9381_00689</name>
</gene>
<sequence length="85" mass="9532">MLWGALGYGLQNAWPYPIAVAIGDGITATLPLLWAFMISAAFARPNGLFIVHFRWPQNRVARAMRYYSLSIGINCAADYVANRLW</sequence>
<keyword evidence="4" id="KW-1185">Reference proteome</keyword>
<name>A0A379AAC7_ENTAG</name>
<dbReference type="Pfam" id="PF12794">
    <property type="entry name" value="MscS_TM"/>
    <property type="match status" value="1"/>
</dbReference>
<feature type="domain" description="Mechanosensitive ion channel inner membrane" evidence="2">
    <location>
        <begin position="2"/>
        <end position="74"/>
    </location>
</feature>
<keyword evidence="1" id="KW-0472">Membrane</keyword>
<dbReference type="InterPro" id="IPR025692">
    <property type="entry name" value="MscS_IM_dom1"/>
</dbReference>
<evidence type="ECO:0000256" key="1">
    <source>
        <dbReference type="SAM" id="Phobius"/>
    </source>
</evidence>
<dbReference type="EMBL" id="UGSO01000001">
    <property type="protein sequence ID" value="SUB14831.1"/>
    <property type="molecule type" value="Genomic_DNA"/>
</dbReference>
<evidence type="ECO:0000313" key="3">
    <source>
        <dbReference type="EMBL" id="SUB14831.1"/>
    </source>
</evidence>
<evidence type="ECO:0000313" key="4">
    <source>
        <dbReference type="Proteomes" id="UP000254640"/>
    </source>
</evidence>
<dbReference type="Proteomes" id="UP000254640">
    <property type="component" value="Unassembled WGS sequence"/>
</dbReference>
<protein>
    <submittedName>
        <fullName evidence="3">Putative mechanosensitive channel protein</fullName>
    </submittedName>
</protein>
<proteinExistence type="predicted"/>
<dbReference type="AlphaFoldDB" id="A0A379AAC7"/>